<evidence type="ECO:0000313" key="4">
    <source>
        <dbReference type="Proteomes" id="UP000018851"/>
    </source>
</evidence>
<evidence type="ECO:0000313" key="3">
    <source>
        <dbReference type="EMBL" id="AHE51993.1"/>
    </source>
</evidence>
<feature type="region of interest" description="Disordered" evidence="1">
    <location>
        <begin position="326"/>
        <end position="348"/>
    </location>
</feature>
<proteinExistence type="predicted"/>
<dbReference type="STRING" id="1123269.NX02_01135"/>
<feature type="transmembrane region" description="Helical" evidence="2">
    <location>
        <begin position="428"/>
        <end position="453"/>
    </location>
</feature>
<keyword evidence="4" id="KW-1185">Reference proteome</keyword>
<feature type="transmembrane region" description="Helical" evidence="2">
    <location>
        <begin position="506"/>
        <end position="535"/>
    </location>
</feature>
<dbReference type="EMBL" id="CP006644">
    <property type="protein sequence ID" value="AHE51993.1"/>
    <property type="molecule type" value="Genomic_DNA"/>
</dbReference>
<evidence type="ECO:0000256" key="2">
    <source>
        <dbReference type="SAM" id="Phobius"/>
    </source>
</evidence>
<protein>
    <recommendedName>
        <fullName evidence="5">Calcineurin-like phosphoesterase domain-containing protein</fullName>
    </recommendedName>
</protein>
<sequence length="618" mass="67380">MTGWYDPAQLAQTGIRVAISTVFGQFADKREALAAANAIAPQPFDESFDYKGKGADGFWLDFVADTGDGWNSTYAIARLLSAKSLTFDGVELPRGQVLMMGGDQVYPTASRAEYEDRLLAPFEAAQQAEAKANGWPEEKARPDLYAIPGNHDWYDGLNAFFGLFCRRRIAIPGTIGQARPGRAIAGWETHQTRSYFALQLPGGWWLWGIDSQLEGYIDQPQIEYFRHAARYWMPKGSKLILCVGTPSWQYVDEADPDPGFASFSYLERLAGAERDDKGDPMGHQLRLVLTGDSHHYVRFVEGDRHYVTCGGGGAFLHPTQQVTDKNFTSEFPPPGVQHRRNNPRSQRSFEVAQSADGTPAVYPAAATSRLLTFWNLLFAVKNWKFPLLLTPAYALFISILDFNARLDQKVGLGDALLRGGSLWRAVELYWQFVIASPLAPLLLGVTLVGYHFFADVKSGLGRFAAGAVHAAASAAAVTVTTCALARATSSIWPEKVTTLISFAQQIGLIAGIGFASAVVSATVFGIYLLVMLLLFGRHANEAFSSIGHRGYKGFLRMRIDADGALTLYPIGLTNVPRDRGETPRNPPLSPHLIEAPIRIAAAAPAVSPAPAPPPVDSA</sequence>
<dbReference type="SUPFAM" id="SSF56300">
    <property type="entry name" value="Metallo-dependent phosphatases"/>
    <property type="match status" value="1"/>
</dbReference>
<dbReference type="AlphaFoldDB" id="W0A6Q5"/>
<keyword evidence="2" id="KW-1133">Transmembrane helix</keyword>
<dbReference type="KEGG" id="ssan:NX02_01135"/>
<evidence type="ECO:0000256" key="1">
    <source>
        <dbReference type="SAM" id="MobiDB-lite"/>
    </source>
</evidence>
<accession>W0A6Q5</accession>
<dbReference type="HOGENOM" id="CLU_008143_0_0_5"/>
<dbReference type="PANTHER" id="PTHR34211">
    <property type="entry name" value="CALCINEURIN-LIKE METALLO-PHOSPHOESTERASE SUPERFAMILY PROTEIN"/>
    <property type="match status" value="1"/>
</dbReference>
<gene>
    <name evidence="3" type="ORF">NX02_01135</name>
</gene>
<feature type="transmembrane region" description="Helical" evidence="2">
    <location>
        <begin position="465"/>
        <end position="486"/>
    </location>
</feature>
<name>W0A6Q5_9SPHN</name>
<feature type="transmembrane region" description="Helical" evidence="2">
    <location>
        <begin position="385"/>
        <end position="404"/>
    </location>
</feature>
<keyword evidence="2" id="KW-0812">Transmembrane</keyword>
<organism evidence="3 4">
    <name type="scientific">Sphingomonas sanxanigenens DSM 19645 = NX02</name>
    <dbReference type="NCBI Taxonomy" id="1123269"/>
    <lineage>
        <taxon>Bacteria</taxon>
        <taxon>Pseudomonadati</taxon>
        <taxon>Pseudomonadota</taxon>
        <taxon>Alphaproteobacteria</taxon>
        <taxon>Sphingomonadales</taxon>
        <taxon>Sphingomonadaceae</taxon>
        <taxon>Sphingomonas</taxon>
    </lineage>
</organism>
<reference evidence="3 4" key="1">
    <citation type="submission" date="2013-07" db="EMBL/GenBank/DDBJ databases">
        <title>Completed genome of Sphingomonas sanxanigenens NX02.</title>
        <authorList>
            <person name="Ma T."/>
            <person name="Huang H."/>
            <person name="Wu M."/>
            <person name="Li X."/>
            <person name="Li G."/>
        </authorList>
    </citation>
    <scope>NUCLEOTIDE SEQUENCE [LARGE SCALE GENOMIC DNA]</scope>
    <source>
        <strain evidence="3 4">NX02</strain>
    </source>
</reference>
<dbReference type="eggNOG" id="COG1408">
    <property type="taxonomic scope" value="Bacteria"/>
</dbReference>
<keyword evidence="2" id="KW-0472">Membrane</keyword>
<dbReference type="Proteomes" id="UP000018851">
    <property type="component" value="Chromosome"/>
</dbReference>
<dbReference type="InterPro" id="IPR029052">
    <property type="entry name" value="Metallo-depent_PP-like"/>
</dbReference>
<dbReference type="PATRIC" id="fig|1123269.5.peg.227"/>
<evidence type="ECO:0008006" key="5">
    <source>
        <dbReference type="Google" id="ProtNLM"/>
    </source>
</evidence>
<dbReference type="PANTHER" id="PTHR34211:SF3">
    <property type="entry name" value="CALCINEURIN-LIKE METALLO-PHOSPHOESTERASE SUPERFAMILY PROTEIN"/>
    <property type="match status" value="1"/>
</dbReference>